<keyword evidence="2" id="KW-0547">Nucleotide-binding</keyword>
<dbReference type="PANTHER" id="PTHR47690">
    <property type="entry name" value="GLUCOKINASE"/>
    <property type="match status" value="1"/>
</dbReference>
<reference evidence="6" key="1">
    <citation type="submission" date="2020-10" db="EMBL/GenBank/DDBJ databases">
        <title>Phylogeny of dyella-like bacteria.</title>
        <authorList>
            <person name="Fu J."/>
        </authorList>
    </citation>
    <scope>NUCLEOTIDE SEQUENCE</scope>
    <source>
        <strain evidence="6">DHOC52</strain>
    </source>
</reference>
<dbReference type="EMBL" id="JADIKE010000039">
    <property type="protein sequence ID" value="MBM7127884.1"/>
    <property type="molecule type" value="Genomic_DNA"/>
</dbReference>
<dbReference type="GO" id="GO:0004340">
    <property type="term" value="F:glucokinase activity"/>
    <property type="evidence" value="ECO:0007669"/>
    <property type="project" value="UniProtKB-EC"/>
</dbReference>
<accession>A0ABS2K9Q5</accession>
<keyword evidence="1 6" id="KW-0808">Transferase</keyword>
<proteinExistence type="inferred from homology"/>
<dbReference type="EC" id="2.7.1.2" evidence="6"/>
<dbReference type="RefSeq" id="WP_204684370.1">
    <property type="nucleotide sequence ID" value="NZ_BSNR01000014.1"/>
</dbReference>
<dbReference type="InterPro" id="IPR043129">
    <property type="entry name" value="ATPase_NBD"/>
</dbReference>
<gene>
    <name evidence="6" type="ORF">ISP19_21125</name>
</gene>
<dbReference type="Proteomes" id="UP001430149">
    <property type="component" value="Unassembled WGS sequence"/>
</dbReference>
<comment type="caution">
    <text evidence="6">The sequence shown here is derived from an EMBL/GenBank/DDBJ whole genome shotgun (WGS) entry which is preliminary data.</text>
</comment>
<name>A0ABS2K9Q5_9GAMM</name>
<organism evidence="6 7">
    <name type="scientific">Dyella flava</name>
    <dbReference type="NCBI Taxonomy" id="1920170"/>
    <lineage>
        <taxon>Bacteria</taxon>
        <taxon>Pseudomonadati</taxon>
        <taxon>Pseudomonadota</taxon>
        <taxon>Gammaproteobacteria</taxon>
        <taxon>Lysobacterales</taxon>
        <taxon>Rhodanobacteraceae</taxon>
        <taxon>Dyella</taxon>
    </lineage>
</organism>
<protein>
    <submittedName>
        <fullName evidence="6">Glucokinase</fullName>
        <ecNumber evidence="6">2.7.1.2</ecNumber>
    </submittedName>
</protein>
<evidence type="ECO:0000256" key="1">
    <source>
        <dbReference type="ARBA" id="ARBA00022679"/>
    </source>
</evidence>
<evidence type="ECO:0000313" key="7">
    <source>
        <dbReference type="Proteomes" id="UP001430149"/>
    </source>
</evidence>
<keyword evidence="3" id="KW-0418">Kinase</keyword>
<sequence>MTSVTLSTFSTEQSAFLAADVGGTHARIGLVAFRPGQSAPVMLAYRVYKCADYSSLEAIVRTFCEAFAIRPRRLALACAGFLLDGRVVNNNLLWPVVPADLAHALALQDVDVLNDFEALAYGTAYLDADSVQTMHRPAQQENAGSGPVVIVGPGTGLGVAVRLPDAQPKVLATEAGHIQLAARVGREQQVLAELAPADTHVPYDYVLSGPGLLRLYQAVCRLENASPLLEDPAAITAAACAGTNAQAVETLQLFCGWLGSYIGDLAMLYGATGGVYLAGGFLSRITDFMARSSFIERFLDKGVVRPFLQTVPVHVVDHAQLAVIGAASWLMDRPAQRDIQQ</sequence>
<dbReference type="CDD" id="cd24008">
    <property type="entry name" value="ASKHA_NBD_GLK"/>
    <property type="match status" value="1"/>
</dbReference>
<evidence type="ECO:0000313" key="6">
    <source>
        <dbReference type="EMBL" id="MBM7127884.1"/>
    </source>
</evidence>
<evidence type="ECO:0000256" key="2">
    <source>
        <dbReference type="ARBA" id="ARBA00022741"/>
    </source>
</evidence>
<dbReference type="NCBIfam" id="NF009073">
    <property type="entry name" value="PRK12408.1"/>
    <property type="match status" value="1"/>
</dbReference>
<dbReference type="InterPro" id="IPR050201">
    <property type="entry name" value="Bacterial_glucokinase"/>
</dbReference>
<dbReference type="InterPro" id="IPR003836">
    <property type="entry name" value="Glucokinase"/>
</dbReference>
<dbReference type="Gene3D" id="3.30.420.40">
    <property type="match status" value="1"/>
</dbReference>
<comment type="similarity">
    <text evidence="5">Belongs to the bacterial glucokinase family.</text>
</comment>
<keyword evidence="7" id="KW-1185">Reference proteome</keyword>
<evidence type="ECO:0000256" key="5">
    <source>
        <dbReference type="RuleBase" id="RU004046"/>
    </source>
</evidence>
<dbReference type="Gene3D" id="3.40.367.20">
    <property type="match status" value="1"/>
</dbReference>
<dbReference type="Pfam" id="PF02685">
    <property type="entry name" value="Glucokinase"/>
    <property type="match status" value="1"/>
</dbReference>
<keyword evidence="4" id="KW-0067">ATP-binding</keyword>
<dbReference type="PANTHER" id="PTHR47690:SF1">
    <property type="entry name" value="GLUCOKINASE"/>
    <property type="match status" value="1"/>
</dbReference>
<dbReference type="SUPFAM" id="SSF53067">
    <property type="entry name" value="Actin-like ATPase domain"/>
    <property type="match status" value="1"/>
</dbReference>
<evidence type="ECO:0000256" key="4">
    <source>
        <dbReference type="ARBA" id="ARBA00022840"/>
    </source>
</evidence>
<evidence type="ECO:0000256" key="3">
    <source>
        <dbReference type="ARBA" id="ARBA00022777"/>
    </source>
</evidence>